<organism evidence="3 4">
    <name type="scientific">Agromyces aureus</name>
    <dbReference type="NCBI Taxonomy" id="453304"/>
    <lineage>
        <taxon>Bacteria</taxon>
        <taxon>Bacillati</taxon>
        <taxon>Actinomycetota</taxon>
        <taxon>Actinomycetes</taxon>
        <taxon>Micrococcales</taxon>
        <taxon>Microbacteriaceae</taxon>
        <taxon>Agromyces</taxon>
    </lineage>
</organism>
<name>A0A191WBB6_9MICO</name>
<evidence type="ECO:0000313" key="3">
    <source>
        <dbReference type="EMBL" id="ANJ25479.1"/>
    </source>
</evidence>
<reference evidence="4" key="2">
    <citation type="submission" date="2016-01" db="EMBL/GenBank/DDBJ databases">
        <title>Complete genome sequence of Agromyces aureus AR33T and comparison with related organisms.</title>
        <authorList>
            <person name="Corretto E."/>
            <person name="Antonielli L."/>
            <person name="Sessitsch A."/>
            <person name="Brader G."/>
        </authorList>
    </citation>
    <scope>NUCLEOTIDE SEQUENCE [LARGE SCALE GENOMIC DNA]</scope>
    <source>
        <strain evidence="4">AR33</strain>
    </source>
</reference>
<dbReference type="KEGG" id="agy:ATC03_00540"/>
<dbReference type="EMBL" id="CP013979">
    <property type="protein sequence ID" value="ANJ25479.1"/>
    <property type="molecule type" value="Genomic_DNA"/>
</dbReference>
<dbReference type="Proteomes" id="UP000078437">
    <property type="component" value="Chromosome"/>
</dbReference>
<proteinExistence type="predicted"/>
<accession>A0A191WBB6</accession>
<protein>
    <recommendedName>
        <fullName evidence="5">MSP domain-containing protein</fullName>
    </recommendedName>
</protein>
<evidence type="ECO:0000256" key="1">
    <source>
        <dbReference type="SAM" id="MobiDB-lite"/>
    </source>
</evidence>
<gene>
    <name evidence="3" type="ORF">ATC03_00540</name>
</gene>
<evidence type="ECO:0000256" key="2">
    <source>
        <dbReference type="SAM" id="SignalP"/>
    </source>
</evidence>
<feature type="chain" id="PRO_5039254058" description="MSP domain-containing protein" evidence="2">
    <location>
        <begin position="21"/>
        <end position="134"/>
    </location>
</feature>
<evidence type="ECO:0008006" key="5">
    <source>
        <dbReference type="Google" id="ProtNLM"/>
    </source>
</evidence>
<evidence type="ECO:0000313" key="4">
    <source>
        <dbReference type="Proteomes" id="UP000078437"/>
    </source>
</evidence>
<reference evidence="3 4" key="1">
    <citation type="journal article" date="2016" name="Int. J. Syst. Evol. Microbiol.">
        <title>Agromyces aureus sp. nov., isolated from the rhizosphere of Salix caprea L. grown in a heavy-metal-contaminated soil.</title>
        <authorList>
            <person name="Corretto E."/>
            <person name="Antonielli L."/>
            <person name="Sessitsch A."/>
            <person name="Compant S."/>
            <person name="Gorfer M."/>
            <person name="Kuffner M."/>
            <person name="Brader G."/>
        </authorList>
    </citation>
    <scope>NUCLEOTIDE SEQUENCE [LARGE SCALE GENOMIC DNA]</scope>
    <source>
        <strain evidence="3 4">AR33</strain>
    </source>
</reference>
<feature type="signal peptide" evidence="2">
    <location>
        <begin position="1"/>
        <end position="20"/>
    </location>
</feature>
<feature type="compositionally biased region" description="Low complexity" evidence="1">
    <location>
        <begin position="24"/>
        <end position="42"/>
    </location>
</feature>
<keyword evidence="2" id="KW-0732">Signal</keyword>
<feature type="region of interest" description="Disordered" evidence="1">
    <location>
        <begin position="24"/>
        <end position="43"/>
    </location>
</feature>
<keyword evidence="4" id="KW-1185">Reference proteome</keyword>
<dbReference type="AlphaFoldDB" id="A0A191WBB6"/>
<sequence>MMTAFVATAGAAVAITAALAGCASSGGTSESTSPTGSATAGALPPVIVDLGDADGTTVEVALGNSIDLVGDDEHSTAWTADIADPSIVEFVAGHDDGSAQFNPGLTATAVGETEVSLSNDDSGDEVAFTVVVTE</sequence>